<dbReference type="PANTHER" id="PTHR40036:SF1">
    <property type="entry name" value="MACROCIN O-METHYLTRANSFERASE"/>
    <property type="match status" value="1"/>
</dbReference>
<keyword evidence="2" id="KW-0472">Membrane</keyword>
<feature type="transmembrane region" description="Helical" evidence="2">
    <location>
        <begin position="21"/>
        <end position="38"/>
    </location>
</feature>
<evidence type="ECO:0000256" key="2">
    <source>
        <dbReference type="SAM" id="Phobius"/>
    </source>
</evidence>
<feature type="region of interest" description="Disordered" evidence="1">
    <location>
        <begin position="441"/>
        <end position="493"/>
    </location>
</feature>
<proteinExistence type="predicted"/>
<dbReference type="Gene3D" id="3.40.50.150">
    <property type="entry name" value="Vaccinia Virus protein VP39"/>
    <property type="match status" value="1"/>
</dbReference>
<evidence type="ECO:0000313" key="4">
    <source>
        <dbReference type="Proteomes" id="UP000316726"/>
    </source>
</evidence>
<dbReference type="InterPro" id="IPR029063">
    <property type="entry name" value="SAM-dependent_MTases_sf"/>
</dbReference>
<dbReference type="EMBL" id="CP031035">
    <property type="protein sequence ID" value="QDZ18794.1"/>
    <property type="molecule type" value="Genomic_DNA"/>
</dbReference>
<feature type="compositionally biased region" description="Low complexity" evidence="1">
    <location>
        <begin position="448"/>
        <end position="460"/>
    </location>
</feature>
<dbReference type="Proteomes" id="UP000316726">
    <property type="component" value="Chromosome 2"/>
</dbReference>
<dbReference type="InterPro" id="IPR008884">
    <property type="entry name" value="TylF_MeTrfase"/>
</dbReference>
<dbReference type="PANTHER" id="PTHR40036">
    <property type="entry name" value="MACROCIN O-METHYLTRANSFERASE"/>
    <property type="match status" value="1"/>
</dbReference>
<keyword evidence="2" id="KW-1133">Transmembrane helix</keyword>
<evidence type="ECO:0000313" key="3">
    <source>
        <dbReference type="EMBL" id="QDZ18794.1"/>
    </source>
</evidence>
<dbReference type="AlphaFoldDB" id="A0A5B8MF53"/>
<name>A0A5B8MF53_9CHLO</name>
<accession>A0A5B8MF53</accession>
<evidence type="ECO:0000256" key="1">
    <source>
        <dbReference type="SAM" id="MobiDB-lite"/>
    </source>
</evidence>
<organism evidence="3 4">
    <name type="scientific">Chloropicon primus</name>
    <dbReference type="NCBI Taxonomy" id="1764295"/>
    <lineage>
        <taxon>Eukaryota</taxon>
        <taxon>Viridiplantae</taxon>
        <taxon>Chlorophyta</taxon>
        <taxon>Chloropicophyceae</taxon>
        <taxon>Chloropicales</taxon>
        <taxon>Chloropicaceae</taxon>
        <taxon>Chloropicon</taxon>
    </lineage>
</organism>
<dbReference type="SUPFAM" id="SSF53335">
    <property type="entry name" value="S-adenosyl-L-methionine-dependent methyltransferases"/>
    <property type="match status" value="1"/>
</dbReference>
<dbReference type="OrthoDB" id="10265168at2759"/>
<reference evidence="3 4" key="1">
    <citation type="submission" date="2018-07" db="EMBL/GenBank/DDBJ databases">
        <title>The complete nuclear genome of the prasinophyte Chloropicon primus (CCMP1205).</title>
        <authorList>
            <person name="Pombert J.-F."/>
            <person name="Otis C."/>
            <person name="Turmel M."/>
            <person name="Lemieux C."/>
        </authorList>
    </citation>
    <scope>NUCLEOTIDE SEQUENCE [LARGE SCALE GENOMIC DNA]</scope>
    <source>
        <strain evidence="3 4">CCMP1205</strain>
    </source>
</reference>
<dbReference type="Pfam" id="PF05711">
    <property type="entry name" value="TylF"/>
    <property type="match status" value="1"/>
</dbReference>
<sequence>MGKKHWDASPRAGSAMNTKRLVWLLLAVCVFMVGKIYVKWTSSTTKHVIHKGRGEVPGLQEALDAIYERLDTMDQRVFELSKAQEKLRTMKAPKARGEEERGPPKNTFFLSQVKPGDICIFKATEKEESLVGMLGERKVSYSNHLGEVFTFTDSESGKIAFQRSSILAMMRSYKNGRFQMQANKKGRIVPKWYGDICEHKGTIESASGEKSSFFGRPCSSCLPWLLTQGIKEFNLVGLEEEGLWLDFGTRVGDTTKHLYKLRKDGGMIYTFDSFQGYPETVENTPFKEGKGAMNEDSVTLQSGWFPQKEGISDWGNLGIPETVKVVTGWFNESLPGFMEEHKGEPVRLVHIDSGIYTSAKQVLDALSHYVGPGTVIVFNDYTYCRDADAYVADHHPRAFFEFLADTGLGAQALGSTKYSGAWILLEKDDLPNWLRENKGAYKEKEESNNAAAEATEENAAMIVSADSEQDSEPYSASAGEGLDREAEGGADVE</sequence>
<evidence type="ECO:0008006" key="5">
    <source>
        <dbReference type="Google" id="ProtNLM"/>
    </source>
</evidence>
<protein>
    <recommendedName>
        <fullName evidence="5">Methyltransferase</fullName>
    </recommendedName>
</protein>
<gene>
    <name evidence="3" type="ORF">A3770_02p13120</name>
</gene>
<keyword evidence="4" id="KW-1185">Reference proteome</keyword>
<keyword evidence="2" id="KW-0812">Transmembrane</keyword>